<keyword evidence="7" id="KW-0689">Ribosomal protein</keyword>
<dbReference type="GO" id="GO:0005840">
    <property type="term" value="C:ribosome"/>
    <property type="evidence" value="ECO:0007669"/>
    <property type="project" value="UniProtKB-KW"/>
</dbReference>
<feature type="binding site" evidence="6">
    <location>
        <position position="166"/>
    </location>
    <ligand>
        <name>S-adenosyl-L-methionine</name>
        <dbReference type="ChEBI" id="CHEBI:59789"/>
    </ligand>
</feature>
<comment type="subcellular location">
    <subcellularLocation>
        <location evidence="6">Cytoplasm</location>
    </subcellularLocation>
</comment>
<dbReference type="HOGENOM" id="CLU_049382_0_1_9"/>
<dbReference type="KEGG" id="lsn:LSA_07930"/>
<reference evidence="7 8" key="1">
    <citation type="journal article" date="2011" name="Microb. Cell Fact.">
        <title>Genomic analysis reveals Lactobacillus sanfranciscensis as stable element in traditional sourdoughs.</title>
        <authorList>
            <person name="Vogel R.F."/>
            <person name="Pavlovic M."/>
            <person name="Ehrmann M.A."/>
            <person name="Wiezer A."/>
            <person name="Liesegang H."/>
            <person name="Offschanka S."/>
            <person name="Voget S."/>
            <person name="Angelov A."/>
            <person name="Bocker G."/>
            <person name="Liebl W."/>
        </authorList>
    </citation>
    <scope>NUCLEOTIDE SEQUENCE [LARGE SCALE GENOMIC DNA]</scope>
    <source>
        <strain evidence="7 8">TMW 1.1304</strain>
    </source>
</reference>
<dbReference type="eggNOG" id="COG2264">
    <property type="taxonomic scope" value="Bacteria"/>
</dbReference>
<accession>G2KU97</accession>
<comment type="function">
    <text evidence="6">Methylates ribosomal protein L11.</text>
</comment>
<keyword evidence="7" id="KW-0687">Ribonucleoprotein</keyword>
<evidence type="ECO:0000313" key="8">
    <source>
        <dbReference type="Proteomes" id="UP000001285"/>
    </source>
</evidence>
<dbReference type="InterPro" id="IPR050078">
    <property type="entry name" value="Ribosomal_L11_MeTrfase_PrmA"/>
</dbReference>
<keyword evidence="3 6" id="KW-0489">Methyltransferase</keyword>
<evidence type="ECO:0000256" key="4">
    <source>
        <dbReference type="ARBA" id="ARBA00022679"/>
    </source>
</evidence>
<evidence type="ECO:0000256" key="2">
    <source>
        <dbReference type="ARBA" id="ARBA00022490"/>
    </source>
</evidence>
<dbReference type="STRING" id="714313.LSA_07930"/>
<dbReference type="PIRSF" id="PIRSF000401">
    <property type="entry name" value="RPL11_MTase"/>
    <property type="match status" value="1"/>
</dbReference>
<evidence type="ECO:0000313" key="7">
    <source>
        <dbReference type="EMBL" id="AEN99206.1"/>
    </source>
</evidence>
<keyword evidence="5 6" id="KW-0949">S-adenosyl-L-methionine</keyword>
<keyword evidence="8" id="KW-1185">Reference proteome</keyword>
<gene>
    <name evidence="6 7" type="primary">prmA</name>
    <name evidence="7" type="ordered locus">LSA_07930</name>
</gene>
<organism evidence="7 8">
    <name type="scientific">Fructilactobacillus sanfranciscensis (strain TMW 1.1304)</name>
    <name type="common">Lactobacillus sanfranciscensis</name>
    <dbReference type="NCBI Taxonomy" id="714313"/>
    <lineage>
        <taxon>Bacteria</taxon>
        <taxon>Bacillati</taxon>
        <taxon>Bacillota</taxon>
        <taxon>Bacilli</taxon>
        <taxon>Lactobacillales</taxon>
        <taxon>Lactobacillaceae</taxon>
        <taxon>Fructilactobacillus</taxon>
    </lineage>
</organism>
<protein>
    <recommendedName>
        <fullName evidence="6">Ribosomal protein L11 methyltransferase</fullName>
        <shortName evidence="6">L11 Mtase</shortName>
        <ecNumber evidence="6">2.1.1.-</ecNumber>
    </recommendedName>
</protein>
<dbReference type="EC" id="2.1.1.-" evidence="6"/>
<evidence type="ECO:0000256" key="3">
    <source>
        <dbReference type="ARBA" id="ARBA00022603"/>
    </source>
</evidence>
<keyword evidence="2 6" id="KW-0963">Cytoplasm</keyword>
<comment type="similarity">
    <text evidence="1 6">Belongs to the methyltransferase superfamily. PrmA family.</text>
</comment>
<dbReference type="SUPFAM" id="SSF53335">
    <property type="entry name" value="S-adenosyl-L-methionine-dependent methyltransferases"/>
    <property type="match status" value="1"/>
</dbReference>
<dbReference type="Pfam" id="PF06325">
    <property type="entry name" value="PrmA"/>
    <property type="match status" value="1"/>
</dbReference>
<feature type="binding site" evidence="6">
    <location>
        <position position="145"/>
    </location>
    <ligand>
        <name>S-adenosyl-L-methionine</name>
        <dbReference type="ChEBI" id="CHEBI:59789"/>
    </ligand>
</feature>
<dbReference type="Proteomes" id="UP000001285">
    <property type="component" value="Chromosome"/>
</dbReference>
<proteinExistence type="inferred from homology"/>
<evidence type="ECO:0000256" key="5">
    <source>
        <dbReference type="ARBA" id="ARBA00022691"/>
    </source>
</evidence>
<dbReference type="AlphaFoldDB" id="G2KU97"/>
<dbReference type="Gene3D" id="3.40.50.150">
    <property type="entry name" value="Vaccinia Virus protein VP39"/>
    <property type="match status" value="1"/>
</dbReference>
<evidence type="ECO:0000256" key="1">
    <source>
        <dbReference type="ARBA" id="ARBA00009741"/>
    </source>
</evidence>
<name>G2KU97_FRUST</name>
<dbReference type="HAMAP" id="MF_00735">
    <property type="entry name" value="Methyltr_PrmA"/>
    <property type="match status" value="1"/>
</dbReference>
<feature type="binding site" evidence="6">
    <location>
        <position position="188"/>
    </location>
    <ligand>
        <name>S-adenosyl-L-methionine</name>
        <dbReference type="ChEBI" id="CHEBI:59789"/>
    </ligand>
</feature>
<dbReference type="GO" id="GO:0032259">
    <property type="term" value="P:methylation"/>
    <property type="evidence" value="ECO:0007669"/>
    <property type="project" value="UniProtKB-KW"/>
</dbReference>
<comment type="catalytic activity">
    <reaction evidence="6">
        <text>L-lysyl-[protein] + 3 S-adenosyl-L-methionine = N(6),N(6),N(6)-trimethyl-L-lysyl-[protein] + 3 S-adenosyl-L-homocysteine + 3 H(+)</text>
        <dbReference type="Rhea" id="RHEA:54192"/>
        <dbReference type="Rhea" id="RHEA-COMP:9752"/>
        <dbReference type="Rhea" id="RHEA-COMP:13826"/>
        <dbReference type="ChEBI" id="CHEBI:15378"/>
        <dbReference type="ChEBI" id="CHEBI:29969"/>
        <dbReference type="ChEBI" id="CHEBI:57856"/>
        <dbReference type="ChEBI" id="CHEBI:59789"/>
        <dbReference type="ChEBI" id="CHEBI:61961"/>
    </reaction>
</comment>
<dbReference type="NCBIfam" id="TIGR00406">
    <property type="entry name" value="prmA"/>
    <property type="match status" value="1"/>
</dbReference>
<dbReference type="CDD" id="cd02440">
    <property type="entry name" value="AdoMet_MTases"/>
    <property type="match status" value="1"/>
</dbReference>
<dbReference type="GO" id="GO:0005737">
    <property type="term" value="C:cytoplasm"/>
    <property type="evidence" value="ECO:0007669"/>
    <property type="project" value="UniProtKB-SubCell"/>
</dbReference>
<evidence type="ECO:0000256" key="6">
    <source>
        <dbReference type="HAMAP-Rule" id="MF_00735"/>
    </source>
</evidence>
<keyword evidence="4 6" id="KW-0808">Transferase</keyword>
<dbReference type="InterPro" id="IPR029063">
    <property type="entry name" value="SAM-dependent_MTases_sf"/>
</dbReference>
<dbReference type="EMBL" id="CP002461">
    <property type="protein sequence ID" value="AEN99206.1"/>
    <property type="molecule type" value="Genomic_DNA"/>
</dbReference>
<dbReference type="PANTHER" id="PTHR43648:SF1">
    <property type="entry name" value="ELECTRON TRANSFER FLAVOPROTEIN BETA SUBUNIT LYSINE METHYLTRANSFERASE"/>
    <property type="match status" value="1"/>
</dbReference>
<dbReference type="PANTHER" id="PTHR43648">
    <property type="entry name" value="ELECTRON TRANSFER FLAVOPROTEIN BETA SUBUNIT LYSINE METHYLTRANSFERASE"/>
    <property type="match status" value="1"/>
</dbReference>
<dbReference type="InterPro" id="IPR004498">
    <property type="entry name" value="Ribosomal_PrmA_MeTrfase"/>
</dbReference>
<dbReference type="GO" id="GO:0016279">
    <property type="term" value="F:protein-lysine N-methyltransferase activity"/>
    <property type="evidence" value="ECO:0007669"/>
    <property type="project" value="RHEA"/>
</dbReference>
<feature type="binding site" evidence="6">
    <location>
        <position position="231"/>
    </location>
    <ligand>
        <name>S-adenosyl-L-methionine</name>
        <dbReference type="ChEBI" id="CHEBI:59789"/>
    </ligand>
</feature>
<sequence>MEKFMNLIEIKVKTTQEAVPAVSNILMEQNAQGIQIDDAKNDGNATVITYFPDDVDIKKIKKDVETQTKKLIDFGLNPGNVEVVISDIEEKSWAHNWEDYYHAERITRYLTIVPAWEDYQSKESDQLIIKLDPGMAFGTGTHPTTKMAMQALEMTLRGGEKLFDVGTGSGVLSIAARKLGANQIEAWDNDPIAVEATKKNFALNPGMNNIKVSVNSLLDGINGKADVIVANMLADVLLPLIPQAVEHLDKGGKFITAGIYADKLEIMLKNLKENGFKINQVTEVDNWRSIIATKGE</sequence>